<accession>A0ABD3B3Q2</accession>
<evidence type="ECO:0000313" key="2">
    <source>
        <dbReference type="EMBL" id="KAL3537966.1"/>
    </source>
</evidence>
<proteinExistence type="predicted"/>
<dbReference type="Proteomes" id="UP001630127">
    <property type="component" value="Unassembled WGS sequence"/>
</dbReference>
<protein>
    <submittedName>
        <fullName evidence="2">Uncharacterized protein</fullName>
    </submittedName>
</protein>
<evidence type="ECO:0000256" key="1">
    <source>
        <dbReference type="SAM" id="Coils"/>
    </source>
</evidence>
<evidence type="ECO:0000313" key="3">
    <source>
        <dbReference type="Proteomes" id="UP001630127"/>
    </source>
</evidence>
<keyword evidence="1" id="KW-0175">Coiled coil</keyword>
<keyword evidence="3" id="KW-1185">Reference proteome</keyword>
<feature type="coiled-coil region" evidence="1">
    <location>
        <begin position="6"/>
        <end position="33"/>
    </location>
</feature>
<comment type="caution">
    <text evidence="2">The sequence shown here is derived from an EMBL/GenBank/DDBJ whole genome shotgun (WGS) entry which is preliminary data.</text>
</comment>
<reference evidence="2 3" key="1">
    <citation type="submission" date="2024-11" db="EMBL/GenBank/DDBJ databases">
        <title>A near-complete genome assembly of Cinchona calisaya.</title>
        <authorList>
            <person name="Lian D.C."/>
            <person name="Zhao X.W."/>
            <person name="Wei L."/>
        </authorList>
    </citation>
    <scope>NUCLEOTIDE SEQUENCE [LARGE SCALE GENOMIC DNA]</scope>
    <source>
        <tissue evidence="2">Nenye</tissue>
    </source>
</reference>
<sequence>MAHNEIESHKVEAEKVRTELDALKLEQTDLKEAYRLGFKDVVVLARKEFPIMPMQWLSIKLFGPSMSKKFVEALGDLFRVARMEQSLSHNVLPKCSSCGNEHGLSLR</sequence>
<gene>
    <name evidence="2" type="ORF">ACH5RR_001332</name>
</gene>
<dbReference type="AlphaFoldDB" id="A0ABD3B3Q2"/>
<name>A0ABD3B3Q2_9GENT</name>
<organism evidence="2 3">
    <name type="scientific">Cinchona calisaya</name>
    <dbReference type="NCBI Taxonomy" id="153742"/>
    <lineage>
        <taxon>Eukaryota</taxon>
        <taxon>Viridiplantae</taxon>
        <taxon>Streptophyta</taxon>
        <taxon>Embryophyta</taxon>
        <taxon>Tracheophyta</taxon>
        <taxon>Spermatophyta</taxon>
        <taxon>Magnoliopsida</taxon>
        <taxon>eudicotyledons</taxon>
        <taxon>Gunneridae</taxon>
        <taxon>Pentapetalae</taxon>
        <taxon>asterids</taxon>
        <taxon>lamiids</taxon>
        <taxon>Gentianales</taxon>
        <taxon>Rubiaceae</taxon>
        <taxon>Cinchonoideae</taxon>
        <taxon>Cinchoneae</taxon>
        <taxon>Cinchona</taxon>
    </lineage>
</organism>
<dbReference type="EMBL" id="JBJUIK010000001">
    <property type="protein sequence ID" value="KAL3537966.1"/>
    <property type="molecule type" value="Genomic_DNA"/>
</dbReference>